<dbReference type="Pfam" id="PF07070">
    <property type="entry name" value="Spo0M"/>
    <property type="match status" value="1"/>
</dbReference>
<dbReference type="Proteomes" id="UP000006691">
    <property type="component" value="Chromosome"/>
</dbReference>
<dbReference type="eggNOG" id="COG4326">
    <property type="taxonomic scope" value="Bacteria"/>
</dbReference>
<dbReference type="EMBL" id="AP012157">
    <property type="protein sequence ID" value="BAK15093.1"/>
    <property type="molecule type" value="Genomic_DNA"/>
</dbReference>
<gene>
    <name evidence="1" type="ordered locus">SSIL_0670</name>
</gene>
<sequence length="255" mass="29001">MSLFNKVLASVGIGAAKVDTKLHKSTYTLNENISGVVEIIGGSTEQQIDAIYLTLHTNFIREIDDKKIKDEAVLHKYKLNEPFTIQADEKRQIPFSFSLPPVVPVTTGNSRVWIQTGLDIKNAVDPKDKDFIEIQPTRLANGVLTAIQNMGFRLRKVDNEQAPSYLRRQTPIVQEFEFTPTNNTYRRYLDELEVVFLHQSPNSVEILVQVDRRARGLGGFLSEALDMDESFIRLTLSEHDNIQAKLEQVIKTKMK</sequence>
<dbReference type="HOGENOM" id="CLU_057336_1_2_9"/>
<dbReference type="AlphaFoldDB" id="F2EZY3"/>
<dbReference type="KEGG" id="siv:SSIL_0670"/>
<dbReference type="InterPro" id="IPR009776">
    <property type="entry name" value="Spore_0_M"/>
</dbReference>
<evidence type="ECO:0000313" key="1">
    <source>
        <dbReference type="EMBL" id="BAK15093.1"/>
    </source>
</evidence>
<organism evidence="1 2">
    <name type="scientific">Solibacillus silvestris (strain StLB046)</name>
    <name type="common">Bacillus silvestris</name>
    <dbReference type="NCBI Taxonomy" id="1002809"/>
    <lineage>
        <taxon>Bacteria</taxon>
        <taxon>Bacillati</taxon>
        <taxon>Bacillota</taxon>
        <taxon>Bacilli</taxon>
        <taxon>Bacillales</taxon>
        <taxon>Caryophanaceae</taxon>
        <taxon>Solibacillus</taxon>
    </lineage>
</organism>
<proteinExistence type="predicted"/>
<keyword evidence="2" id="KW-1185">Reference proteome</keyword>
<dbReference type="RefSeq" id="WP_014822726.1">
    <property type="nucleotide sequence ID" value="NC_018065.1"/>
</dbReference>
<reference evidence="2" key="1">
    <citation type="submission" date="2011-04" db="EMBL/GenBank/DDBJ databases">
        <title>Genome sequence of Solibacillus silvestris StLB046.</title>
        <authorList>
            <person name="Morohoshi T."/>
            <person name="Someya N."/>
            <person name="Ikeda T."/>
        </authorList>
    </citation>
    <scope>NUCLEOTIDE SEQUENCE [LARGE SCALE GENOMIC DNA]</scope>
    <source>
        <strain evidence="2">StLB046</strain>
    </source>
</reference>
<accession>F2EZY3</accession>
<dbReference type="PATRIC" id="fig|1002809.3.peg.675"/>
<reference evidence="1 2" key="2">
    <citation type="journal article" date="2012" name="J. Biosci. Bioeng.">
        <title>Complete genome sequence and characterization of the N-acylhomoserine lactone-degrading gene of the potato leaf-associated Solibacillus silvestris.</title>
        <authorList>
            <person name="Morohoshi T."/>
            <person name="Tominaga Y."/>
            <person name="Someya N."/>
            <person name="Ikeda T."/>
        </authorList>
    </citation>
    <scope>NUCLEOTIDE SEQUENCE [LARGE SCALE GENOMIC DNA]</scope>
    <source>
        <strain evidence="1 2">StLB046</strain>
    </source>
</reference>
<evidence type="ECO:0000313" key="2">
    <source>
        <dbReference type="Proteomes" id="UP000006691"/>
    </source>
</evidence>
<protein>
    <submittedName>
        <fullName evidence="1">Sporulation control protein</fullName>
    </submittedName>
</protein>
<name>F2EZY3_SOLSS</name>
<dbReference type="PANTHER" id="PTHR40053">
    <property type="entry name" value="SPORULATION-CONTROL PROTEIN SPO0M"/>
    <property type="match status" value="1"/>
</dbReference>
<dbReference type="STRING" id="1002809.SSIL_0670"/>
<dbReference type="PANTHER" id="PTHR40053:SF1">
    <property type="entry name" value="SPORULATION-CONTROL PROTEIN SPO0M"/>
    <property type="match status" value="1"/>
</dbReference>